<dbReference type="GO" id="GO:0003677">
    <property type="term" value="F:DNA binding"/>
    <property type="evidence" value="ECO:0007669"/>
    <property type="project" value="UniProtKB-UniRule"/>
</dbReference>
<accession>A0A853GP95</accession>
<evidence type="ECO:0000256" key="1">
    <source>
        <dbReference type="ARBA" id="ARBA00023125"/>
    </source>
</evidence>
<dbReference type="PANTHER" id="PTHR43479">
    <property type="entry name" value="ACREF/ENVCD OPERON REPRESSOR-RELATED"/>
    <property type="match status" value="1"/>
</dbReference>
<evidence type="ECO:0000313" key="5">
    <source>
        <dbReference type="EMBL" id="NYT84858.1"/>
    </source>
</evidence>
<dbReference type="RefSeq" id="WP_130037833.1">
    <property type="nucleotide sequence ID" value="NZ_JACCEV010000001.1"/>
</dbReference>
<protein>
    <submittedName>
        <fullName evidence="5">TetR/AcrR family transcriptional regulator</fullName>
    </submittedName>
</protein>
<evidence type="ECO:0000313" key="6">
    <source>
        <dbReference type="Proteomes" id="UP000554144"/>
    </source>
</evidence>
<dbReference type="SUPFAM" id="SSF46689">
    <property type="entry name" value="Homeodomain-like"/>
    <property type="match status" value="1"/>
</dbReference>
<dbReference type="PROSITE" id="PS50977">
    <property type="entry name" value="HTH_TETR_2"/>
    <property type="match status" value="1"/>
</dbReference>
<feature type="DNA-binding region" description="H-T-H motif" evidence="2">
    <location>
        <begin position="62"/>
        <end position="81"/>
    </location>
</feature>
<name>A0A853GP95_9BURK</name>
<keyword evidence="1 2" id="KW-0238">DNA-binding</keyword>
<dbReference type="PANTHER" id="PTHR43479:SF11">
    <property type="entry name" value="ACREF_ENVCD OPERON REPRESSOR-RELATED"/>
    <property type="match status" value="1"/>
</dbReference>
<organism evidence="5 6">
    <name type="scientific">Pollutimonas harenae</name>
    <dbReference type="NCBI Taxonomy" id="657015"/>
    <lineage>
        <taxon>Bacteria</taxon>
        <taxon>Pseudomonadati</taxon>
        <taxon>Pseudomonadota</taxon>
        <taxon>Betaproteobacteria</taxon>
        <taxon>Burkholderiales</taxon>
        <taxon>Alcaligenaceae</taxon>
        <taxon>Pollutimonas</taxon>
    </lineage>
</organism>
<dbReference type="Pfam" id="PF00440">
    <property type="entry name" value="TetR_N"/>
    <property type="match status" value="1"/>
</dbReference>
<dbReference type="OrthoDB" id="9809772at2"/>
<dbReference type="AlphaFoldDB" id="A0A853GP95"/>
<proteinExistence type="predicted"/>
<sequence>MPRQTNTSKIKVASPTPPVSKKPKVTDWRKAQGRSERGRLIHEALFTAASEVVGERGYEDASISLITQRAGVAQGTFYNHFESRQDILDQLLPRLGKEMLDYVGECSRPGKTVLEREELGFRGFYTFLKLHPHFFRILNEAPSFAPKAHQTHIELVRDGYMRFLKRGLESGEIRGFDEQELEVAAFVMMGARLYLGHYATHPENSDNPDIPDWVTQAYRKLITHGLTGTR</sequence>
<dbReference type="InterPro" id="IPR050624">
    <property type="entry name" value="HTH-type_Tx_Regulator"/>
</dbReference>
<dbReference type="InterPro" id="IPR009057">
    <property type="entry name" value="Homeodomain-like_sf"/>
</dbReference>
<dbReference type="EMBL" id="JACCEV010000001">
    <property type="protein sequence ID" value="NYT84858.1"/>
    <property type="molecule type" value="Genomic_DNA"/>
</dbReference>
<dbReference type="Proteomes" id="UP000554144">
    <property type="component" value="Unassembled WGS sequence"/>
</dbReference>
<evidence type="ECO:0000259" key="4">
    <source>
        <dbReference type="PROSITE" id="PS50977"/>
    </source>
</evidence>
<keyword evidence="6" id="KW-1185">Reference proteome</keyword>
<dbReference type="PRINTS" id="PR00455">
    <property type="entry name" value="HTHTETR"/>
</dbReference>
<evidence type="ECO:0000256" key="3">
    <source>
        <dbReference type="SAM" id="MobiDB-lite"/>
    </source>
</evidence>
<reference evidence="5 6" key="1">
    <citation type="submission" date="2020-07" db="EMBL/GenBank/DDBJ databases">
        <title>Taxonomic revisions and descriptions of new bacterial species based on genomic comparisons in the high-G+C-content subgroup of the family Alcaligenaceae.</title>
        <authorList>
            <person name="Szabo A."/>
            <person name="Felfoldi T."/>
        </authorList>
    </citation>
    <scope>NUCLEOTIDE SEQUENCE [LARGE SCALE GENOMIC DNA]</scope>
    <source>
        <strain evidence="5 6">DSM 25667</strain>
    </source>
</reference>
<dbReference type="Gene3D" id="1.10.357.10">
    <property type="entry name" value="Tetracycline Repressor, domain 2"/>
    <property type="match status" value="1"/>
</dbReference>
<gene>
    <name evidence="5" type="ORF">H0A62_04505</name>
</gene>
<feature type="domain" description="HTH tetR-type" evidence="4">
    <location>
        <begin position="39"/>
        <end position="99"/>
    </location>
</feature>
<feature type="compositionally biased region" description="Basic and acidic residues" evidence="3">
    <location>
        <begin position="24"/>
        <end position="33"/>
    </location>
</feature>
<feature type="region of interest" description="Disordered" evidence="3">
    <location>
        <begin position="1"/>
        <end position="33"/>
    </location>
</feature>
<evidence type="ECO:0000256" key="2">
    <source>
        <dbReference type="PROSITE-ProRule" id="PRU00335"/>
    </source>
</evidence>
<comment type="caution">
    <text evidence="5">The sequence shown here is derived from an EMBL/GenBank/DDBJ whole genome shotgun (WGS) entry which is preliminary data.</text>
</comment>
<dbReference type="InterPro" id="IPR001647">
    <property type="entry name" value="HTH_TetR"/>
</dbReference>